<dbReference type="Proteomes" id="UP000523821">
    <property type="component" value="Unassembled WGS sequence"/>
</dbReference>
<sequence>MTINHHPSEESIARYAAGRLEAGPALVLSVHLAGCPHCRGLLRTFEAVGGALIEDMPPAEMAEDALEVALARLDADAQRPARRVSAPQQLAPRLGDVELPAALAGCEIGPWRWMGPGFRLSRVRLPGEPDANILLMRISAGRKMPEHGHTGREFTQILSGSFSDSNGRYRAGDLAEEDSETEHQPIVDRESECICLAAVEGRMKLQGFVARMVQPLLGF</sequence>
<name>A0A7W9CTY7_9HYPH</name>
<keyword evidence="3" id="KW-1185">Reference proteome</keyword>
<dbReference type="NCBIfam" id="TIGR02451">
    <property type="entry name" value="anti_sig_ChrR"/>
    <property type="match status" value="1"/>
</dbReference>
<dbReference type="Gene3D" id="2.60.120.10">
    <property type="entry name" value="Jelly Rolls"/>
    <property type="match status" value="1"/>
</dbReference>
<gene>
    <name evidence="2" type="ORF">GGQ63_000561</name>
</gene>
<proteinExistence type="predicted"/>
<comment type="caution">
    <text evidence="2">The sequence shown here is derived from an EMBL/GenBank/DDBJ whole genome shotgun (WGS) entry which is preliminary data.</text>
</comment>
<dbReference type="Gene3D" id="1.10.10.1320">
    <property type="entry name" value="Anti-sigma factor, zinc-finger domain"/>
    <property type="match status" value="1"/>
</dbReference>
<organism evidence="2 3">
    <name type="scientific">Prosthecomicrobium pneumaticum</name>
    <dbReference type="NCBI Taxonomy" id="81895"/>
    <lineage>
        <taxon>Bacteria</taxon>
        <taxon>Pseudomonadati</taxon>
        <taxon>Pseudomonadota</taxon>
        <taxon>Alphaproteobacteria</taxon>
        <taxon>Hyphomicrobiales</taxon>
        <taxon>Kaistiaceae</taxon>
        <taxon>Prosthecomicrobium</taxon>
    </lineage>
</organism>
<dbReference type="SUPFAM" id="SSF51182">
    <property type="entry name" value="RmlC-like cupins"/>
    <property type="match status" value="1"/>
</dbReference>
<evidence type="ECO:0000313" key="3">
    <source>
        <dbReference type="Proteomes" id="UP000523821"/>
    </source>
</evidence>
<feature type="domain" description="ChrR-like cupin" evidence="1">
    <location>
        <begin position="110"/>
        <end position="196"/>
    </location>
</feature>
<reference evidence="2 3" key="1">
    <citation type="submission" date="2020-08" db="EMBL/GenBank/DDBJ databases">
        <title>Genomic Encyclopedia of Type Strains, Phase IV (KMG-IV): sequencing the most valuable type-strain genomes for metagenomic binning, comparative biology and taxonomic classification.</title>
        <authorList>
            <person name="Goeker M."/>
        </authorList>
    </citation>
    <scope>NUCLEOTIDE SEQUENCE [LARGE SCALE GENOMIC DNA]</scope>
    <source>
        <strain evidence="2 3">DSM 16268</strain>
    </source>
</reference>
<protein>
    <submittedName>
        <fullName evidence="2">Putative transcriptional regulator</fullName>
    </submittedName>
</protein>
<evidence type="ECO:0000313" key="2">
    <source>
        <dbReference type="EMBL" id="MBB5751518.1"/>
    </source>
</evidence>
<dbReference type="InterPro" id="IPR011051">
    <property type="entry name" value="RmlC_Cupin_sf"/>
</dbReference>
<evidence type="ECO:0000259" key="1">
    <source>
        <dbReference type="Pfam" id="PF12973"/>
    </source>
</evidence>
<dbReference type="InterPro" id="IPR025979">
    <property type="entry name" value="ChrR-like_cupin_dom"/>
</dbReference>
<dbReference type="RefSeq" id="WP_183852256.1">
    <property type="nucleotide sequence ID" value="NZ_JACHOO010000001.1"/>
</dbReference>
<accession>A0A7W9CTY7</accession>
<dbReference type="InterPro" id="IPR012807">
    <property type="entry name" value="Anti-sigma_ChrR"/>
</dbReference>
<dbReference type="InterPro" id="IPR041916">
    <property type="entry name" value="Anti_sigma_zinc_sf"/>
</dbReference>
<dbReference type="AlphaFoldDB" id="A0A7W9CTY7"/>
<dbReference type="InterPro" id="IPR014710">
    <property type="entry name" value="RmlC-like_jellyroll"/>
</dbReference>
<dbReference type="EMBL" id="JACHOO010000001">
    <property type="protein sequence ID" value="MBB5751518.1"/>
    <property type="molecule type" value="Genomic_DNA"/>
</dbReference>
<dbReference type="CDD" id="cd20301">
    <property type="entry name" value="cupin_ChrR"/>
    <property type="match status" value="1"/>
</dbReference>
<dbReference type="Pfam" id="PF12973">
    <property type="entry name" value="Cupin_7"/>
    <property type="match status" value="1"/>
</dbReference>